<gene>
    <name evidence="1" type="ORF">BA1DRAFT_00327</name>
</gene>
<dbReference type="Proteomes" id="UP000023464">
    <property type="component" value="Unassembled WGS sequence"/>
</dbReference>
<dbReference type="AlphaFoldDB" id="A0A022PQA3"/>
<proteinExistence type="predicted"/>
<evidence type="ECO:0000313" key="1">
    <source>
        <dbReference type="EMBL" id="EYU17038.1"/>
    </source>
</evidence>
<dbReference type="RefSeq" id="WP_036775596.1">
    <property type="nucleotide sequence ID" value="NZ_CAWLTM010000112.1"/>
</dbReference>
<accession>A0A022PQA3</accession>
<organism evidence="1 2">
    <name type="scientific">Photorhabdus aegyptia</name>
    <dbReference type="NCBI Taxonomy" id="2805098"/>
    <lineage>
        <taxon>Bacteria</taxon>
        <taxon>Pseudomonadati</taxon>
        <taxon>Pseudomonadota</taxon>
        <taxon>Gammaproteobacteria</taxon>
        <taxon>Enterobacterales</taxon>
        <taxon>Morganellaceae</taxon>
        <taxon>Photorhabdus</taxon>
    </lineage>
</organism>
<protein>
    <submittedName>
        <fullName evidence="1">Uncharacterized protein</fullName>
    </submittedName>
</protein>
<comment type="caution">
    <text evidence="1">The sequence shown here is derived from an EMBL/GenBank/DDBJ whole genome shotgun (WGS) entry which is preliminary data.</text>
</comment>
<dbReference type="EMBL" id="JFGV01000003">
    <property type="protein sequence ID" value="EYU17038.1"/>
    <property type="molecule type" value="Genomic_DNA"/>
</dbReference>
<sequence>MSNITSTDIQFIDLMNEMRQHAKHMLNDSKTEQFVPSTPELQAYANILGEQYESVDITENKEIDGIINQLKDSVKSGANSTTNVSKASVTDSTQKYQEAIAADPDNADQDWIDNMNKSRQRTKDENNRQIDTSYDKAIQFGLQFPNARAAIQSFMEKTNAFFSSLFGRLSNFILDAARQLSEWISRAWESIKSFYDKINAWVSGAL</sequence>
<reference evidence="1 2" key="1">
    <citation type="submission" date="2014-03" db="EMBL/GenBank/DDBJ databases">
        <title>Draft Genome of Photorhabdus luminescens BA1, an Egyptian Isolate.</title>
        <authorList>
            <person name="Ghazal S."/>
            <person name="Hurst S.G.IV."/>
            <person name="Morris K."/>
            <person name="Thomas K."/>
            <person name="Tisa L.S."/>
        </authorList>
    </citation>
    <scope>NUCLEOTIDE SEQUENCE [LARGE SCALE GENOMIC DNA]</scope>
    <source>
        <strain evidence="1 2">BA1</strain>
    </source>
</reference>
<dbReference type="PATRIC" id="fig|1393736.3.peg.333"/>
<keyword evidence="2" id="KW-1185">Reference proteome</keyword>
<evidence type="ECO:0000313" key="2">
    <source>
        <dbReference type="Proteomes" id="UP000023464"/>
    </source>
</evidence>
<name>A0A022PQA3_9GAMM</name>